<sequence>MGERLLRVPCFSLYSILDGQHAVGRFVKCAHMVLPPDSYHTGCSTWMPLCSTYTEDLHQSSCWSGAKTRNHALGLYLQQPALWDHPLQHPGIPVPGELPPRPLSYWKVNQPPAHLQLSSRGLQLTRSSVPAEEKHPCNIMVPPLCFTI</sequence>
<proteinExistence type="predicted"/>
<dbReference type="Proteomes" id="UP001557470">
    <property type="component" value="Unassembled WGS sequence"/>
</dbReference>
<evidence type="ECO:0000313" key="2">
    <source>
        <dbReference type="Proteomes" id="UP001557470"/>
    </source>
</evidence>
<protein>
    <submittedName>
        <fullName evidence="1">Uncharacterized protein</fullName>
    </submittedName>
</protein>
<dbReference type="AlphaFoldDB" id="A0ABD0XC20"/>
<accession>A0ABD0XC20</accession>
<organism evidence="1 2">
    <name type="scientific">Umbra pygmaea</name>
    <name type="common">Eastern mudminnow</name>
    <dbReference type="NCBI Taxonomy" id="75934"/>
    <lineage>
        <taxon>Eukaryota</taxon>
        <taxon>Metazoa</taxon>
        <taxon>Chordata</taxon>
        <taxon>Craniata</taxon>
        <taxon>Vertebrata</taxon>
        <taxon>Euteleostomi</taxon>
        <taxon>Actinopterygii</taxon>
        <taxon>Neopterygii</taxon>
        <taxon>Teleostei</taxon>
        <taxon>Protacanthopterygii</taxon>
        <taxon>Esociformes</taxon>
        <taxon>Umbridae</taxon>
        <taxon>Umbra</taxon>
    </lineage>
</organism>
<name>A0ABD0XC20_UMBPY</name>
<keyword evidence="2" id="KW-1185">Reference proteome</keyword>
<dbReference type="EMBL" id="JAGEUA010000004">
    <property type="protein sequence ID" value="KAL0984537.1"/>
    <property type="molecule type" value="Genomic_DNA"/>
</dbReference>
<comment type="caution">
    <text evidence="1">The sequence shown here is derived from an EMBL/GenBank/DDBJ whole genome shotgun (WGS) entry which is preliminary data.</text>
</comment>
<reference evidence="1 2" key="1">
    <citation type="submission" date="2024-06" db="EMBL/GenBank/DDBJ databases">
        <authorList>
            <person name="Pan Q."/>
            <person name="Wen M."/>
            <person name="Jouanno E."/>
            <person name="Zahm M."/>
            <person name="Klopp C."/>
            <person name="Cabau C."/>
            <person name="Louis A."/>
            <person name="Berthelot C."/>
            <person name="Parey E."/>
            <person name="Roest Crollius H."/>
            <person name="Montfort J."/>
            <person name="Robinson-Rechavi M."/>
            <person name="Bouchez O."/>
            <person name="Lampietro C."/>
            <person name="Lopez Roques C."/>
            <person name="Donnadieu C."/>
            <person name="Postlethwait J."/>
            <person name="Bobe J."/>
            <person name="Verreycken H."/>
            <person name="Guiguen Y."/>
        </authorList>
    </citation>
    <scope>NUCLEOTIDE SEQUENCE [LARGE SCALE GENOMIC DNA]</scope>
    <source>
        <strain evidence="1">Up_M1</strain>
        <tissue evidence="1">Testis</tissue>
    </source>
</reference>
<evidence type="ECO:0000313" key="1">
    <source>
        <dbReference type="EMBL" id="KAL0984537.1"/>
    </source>
</evidence>
<gene>
    <name evidence="1" type="ORF">UPYG_G00142900</name>
</gene>